<dbReference type="Pfam" id="PF05498">
    <property type="entry name" value="RALF"/>
    <property type="match status" value="1"/>
</dbReference>
<evidence type="ECO:0000256" key="2">
    <source>
        <dbReference type="ARBA" id="ARBA00009178"/>
    </source>
</evidence>
<keyword evidence="10" id="KW-1185">Reference proteome</keyword>
<keyword evidence="4" id="KW-0372">Hormone</keyword>
<evidence type="ECO:0000256" key="8">
    <source>
        <dbReference type="SAM" id="SignalP"/>
    </source>
</evidence>
<evidence type="ECO:0000313" key="10">
    <source>
        <dbReference type="Proteomes" id="UP001187471"/>
    </source>
</evidence>
<gene>
    <name evidence="9" type="ORF">RJ640_013052</name>
</gene>
<name>A0AA88QW47_9ASTE</name>
<dbReference type="PANTHER" id="PTHR34270">
    <property type="entry name" value="PROTEIN RALF-LIKE 15-RELATED"/>
    <property type="match status" value="1"/>
</dbReference>
<evidence type="ECO:0000256" key="7">
    <source>
        <dbReference type="ARBA" id="ARBA00037228"/>
    </source>
</evidence>
<dbReference type="GO" id="GO:0005179">
    <property type="term" value="F:hormone activity"/>
    <property type="evidence" value="ECO:0007669"/>
    <property type="project" value="UniProtKB-KW"/>
</dbReference>
<keyword evidence="6" id="KW-1015">Disulfide bond</keyword>
<evidence type="ECO:0000256" key="1">
    <source>
        <dbReference type="ARBA" id="ARBA00004613"/>
    </source>
</evidence>
<evidence type="ECO:0000256" key="4">
    <source>
        <dbReference type="ARBA" id="ARBA00022702"/>
    </source>
</evidence>
<reference evidence="9" key="1">
    <citation type="submission" date="2022-12" db="EMBL/GenBank/DDBJ databases">
        <title>Draft genome assemblies for two species of Escallonia (Escalloniales).</title>
        <authorList>
            <person name="Chanderbali A."/>
            <person name="Dervinis C."/>
            <person name="Anghel I."/>
            <person name="Soltis D."/>
            <person name="Soltis P."/>
            <person name="Zapata F."/>
        </authorList>
    </citation>
    <scope>NUCLEOTIDE SEQUENCE</scope>
    <source>
        <strain evidence="9">UCBG92.1500</strain>
        <tissue evidence="9">Leaf</tissue>
    </source>
</reference>
<dbReference type="InterPro" id="IPR008801">
    <property type="entry name" value="RALF"/>
</dbReference>
<dbReference type="PANTHER" id="PTHR34270:SF3">
    <property type="entry name" value="PROTEIN RALF-LIKE 16-RELATED"/>
    <property type="match status" value="1"/>
</dbReference>
<comment type="caution">
    <text evidence="9">The sequence shown here is derived from an EMBL/GenBank/DDBJ whole genome shotgun (WGS) entry which is preliminary data.</text>
</comment>
<protein>
    <submittedName>
        <fullName evidence="9">Uncharacterized protein</fullName>
    </submittedName>
</protein>
<comment type="function">
    <text evidence="7">Cell signaling peptide that may regulate plant stress, growth, and development. Mediates a rapid alkalinization of extracellular space by mediating a transient increase in the cytoplasmic Ca(2+) concentration leading to a calcium-dependent signaling events through a cell surface receptor and a concomitant activation of some intracellular mitogen-activated protein kinases.</text>
</comment>
<sequence>MTPKMLCISFKFHLVTVLWYRRIASLAAKASANMSTWQTWYSFCSHEKHIGVPSKTIPTPPPADNCMPSTVKIDRTMQLGGDLQVSCSVALKEYFCCDGKFAFINVIVEVFKATKASPTVAKTDRDLSGGLPRAGDEALRLLLDKTLLACSSEMAAFRGAMALCVSMLIVSSLMIDVASGKYIGYPAIGRDDPPCGHNGKNCHPTSPANDYNRGCELINRCRPHLVEAMKFGRKFKVSPTEGVKPDVKTLPVSKN</sequence>
<dbReference type="EMBL" id="JAVXUO010001999">
    <property type="protein sequence ID" value="KAK2977287.1"/>
    <property type="molecule type" value="Genomic_DNA"/>
</dbReference>
<feature type="signal peptide" evidence="8">
    <location>
        <begin position="1"/>
        <end position="32"/>
    </location>
</feature>
<accession>A0AA88QW47</accession>
<dbReference type="GO" id="GO:0005576">
    <property type="term" value="C:extracellular region"/>
    <property type="evidence" value="ECO:0007669"/>
    <property type="project" value="UniProtKB-SubCell"/>
</dbReference>
<feature type="chain" id="PRO_5041741197" evidence="8">
    <location>
        <begin position="33"/>
        <end position="255"/>
    </location>
</feature>
<keyword evidence="3" id="KW-0964">Secreted</keyword>
<evidence type="ECO:0000313" key="9">
    <source>
        <dbReference type="EMBL" id="KAK2977287.1"/>
    </source>
</evidence>
<evidence type="ECO:0000256" key="3">
    <source>
        <dbReference type="ARBA" id="ARBA00022525"/>
    </source>
</evidence>
<dbReference type="AlphaFoldDB" id="A0AA88QW47"/>
<proteinExistence type="inferred from homology"/>
<comment type="similarity">
    <text evidence="2">Belongs to the plant rapid alkalinization factor (RALF) family.</text>
</comment>
<keyword evidence="5 8" id="KW-0732">Signal</keyword>
<evidence type="ECO:0000256" key="6">
    <source>
        <dbReference type="ARBA" id="ARBA00023157"/>
    </source>
</evidence>
<organism evidence="9 10">
    <name type="scientific">Escallonia rubra</name>
    <dbReference type="NCBI Taxonomy" id="112253"/>
    <lineage>
        <taxon>Eukaryota</taxon>
        <taxon>Viridiplantae</taxon>
        <taxon>Streptophyta</taxon>
        <taxon>Embryophyta</taxon>
        <taxon>Tracheophyta</taxon>
        <taxon>Spermatophyta</taxon>
        <taxon>Magnoliopsida</taxon>
        <taxon>eudicotyledons</taxon>
        <taxon>Gunneridae</taxon>
        <taxon>Pentapetalae</taxon>
        <taxon>asterids</taxon>
        <taxon>campanulids</taxon>
        <taxon>Escalloniales</taxon>
        <taxon>Escalloniaceae</taxon>
        <taxon>Escallonia</taxon>
    </lineage>
</organism>
<dbReference type="Proteomes" id="UP001187471">
    <property type="component" value="Unassembled WGS sequence"/>
</dbReference>
<comment type="subcellular location">
    <subcellularLocation>
        <location evidence="1">Secreted</location>
    </subcellularLocation>
</comment>
<evidence type="ECO:0000256" key="5">
    <source>
        <dbReference type="ARBA" id="ARBA00022729"/>
    </source>
</evidence>